<gene>
    <name evidence="6" type="ORF">V6255_13135</name>
</gene>
<dbReference type="PANTHER" id="PTHR43042">
    <property type="entry name" value="SAM-DEPENDENT METHYLTRANSFERASE"/>
    <property type="match status" value="1"/>
</dbReference>
<dbReference type="SUPFAM" id="SSF53335">
    <property type="entry name" value="S-adenosyl-L-methionine-dependent methyltransferases"/>
    <property type="match status" value="1"/>
</dbReference>
<feature type="domain" description="S-adenosylmethionine-dependent methyltransferase" evidence="5">
    <location>
        <begin position="28"/>
        <end position="308"/>
    </location>
</feature>
<keyword evidence="1" id="KW-0698">rRNA processing</keyword>
<keyword evidence="7" id="KW-1185">Reference proteome</keyword>
<evidence type="ECO:0000256" key="3">
    <source>
        <dbReference type="ARBA" id="ARBA00022679"/>
    </source>
</evidence>
<evidence type="ECO:0000259" key="5">
    <source>
        <dbReference type="Pfam" id="PF10672"/>
    </source>
</evidence>
<dbReference type="Proteomes" id="UP001366060">
    <property type="component" value="Unassembled WGS sequence"/>
</dbReference>
<dbReference type="InterPro" id="IPR029063">
    <property type="entry name" value="SAM-dependent_MTases_sf"/>
</dbReference>
<keyword evidence="4" id="KW-0949">S-adenosyl-L-methionine</keyword>
<proteinExistence type="predicted"/>
<dbReference type="PANTHER" id="PTHR43042:SF3">
    <property type="entry name" value="RIBOSOMAL RNA LARGE SUBUNIT METHYLTRANSFERASE YWBD-RELATED"/>
    <property type="match status" value="1"/>
</dbReference>
<organism evidence="6 7">
    <name type="scientific">Psychromonas arctica</name>
    <dbReference type="NCBI Taxonomy" id="168275"/>
    <lineage>
        <taxon>Bacteria</taxon>
        <taxon>Pseudomonadati</taxon>
        <taxon>Pseudomonadota</taxon>
        <taxon>Gammaproteobacteria</taxon>
        <taxon>Alteromonadales</taxon>
        <taxon>Psychromonadaceae</taxon>
        <taxon>Psychromonas</taxon>
    </lineage>
</organism>
<accession>A0ABU9HDU5</accession>
<dbReference type="GO" id="GO:0032259">
    <property type="term" value="P:methylation"/>
    <property type="evidence" value="ECO:0007669"/>
    <property type="project" value="UniProtKB-KW"/>
</dbReference>
<keyword evidence="3 6" id="KW-0808">Transferase</keyword>
<dbReference type="RefSeq" id="WP_341628568.1">
    <property type="nucleotide sequence ID" value="NZ_JBAKBA010000032.1"/>
</dbReference>
<dbReference type="Gene3D" id="3.40.50.150">
    <property type="entry name" value="Vaccinia Virus protein VP39"/>
    <property type="match status" value="1"/>
</dbReference>
<reference evidence="6 7" key="1">
    <citation type="submission" date="2024-02" db="EMBL/GenBank/DDBJ databases">
        <title>Bacteria isolated from the canopy kelp, Nereocystis luetkeana.</title>
        <authorList>
            <person name="Pfister C.A."/>
            <person name="Younker I.T."/>
            <person name="Light S.H."/>
        </authorList>
    </citation>
    <scope>NUCLEOTIDE SEQUENCE [LARGE SCALE GENOMIC DNA]</scope>
    <source>
        <strain evidence="6 7">TI.2.07</strain>
    </source>
</reference>
<dbReference type="EMBL" id="JBAKBA010000032">
    <property type="protein sequence ID" value="MEL0660079.1"/>
    <property type="molecule type" value="Genomic_DNA"/>
</dbReference>
<protein>
    <submittedName>
        <fullName evidence="6">Class I SAM-dependent methyltransferase</fullName>
        <ecNumber evidence="6">2.1.1.-</ecNumber>
    </submittedName>
</protein>
<sequence>MFAPLLEKMHFPKAVSNNDMQQDKEMARLFHGRGFCYPEYQHFNIDWLSPVILVILYKEESQQWLADLSQFLLAEMTKRGFSVTSIQVQFRCRDLAPTEVLYGEAVSDYVACENGLSYKINLGKNQNYGIFLDMKNGRTWLRDNSQGKRVLNLFSYTCAFSAAALAGGAEQVVNLDMSKAALAVGRDNHRLNGHDLAKVKYLGHDLFKSWGKVKRLGPYDIVIADPPSLQKGSVNIQRDYPKIMRRLPELLNKGGQALLCLNSPDLDFKFIYDSLAEHCPEAKVIDVIKPPIEYTNIDLDKGLKCVLVEISE</sequence>
<comment type="caution">
    <text evidence="6">The sequence shown here is derived from an EMBL/GenBank/DDBJ whole genome shotgun (WGS) entry which is preliminary data.</text>
</comment>
<evidence type="ECO:0000256" key="2">
    <source>
        <dbReference type="ARBA" id="ARBA00022603"/>
    </source>
</evidence>
<dbReference type="Pfam" id="PF10672">
    <property type="entry name" value="Methyltrans_SAM"/>
    <property type="match status" value="1"/>
</dbReference>
<dbReference type="GO" id="GO:0008168">
    <property type="term" value="F:methyltransferase activity"/>
    <property type="evidence" value="ECO:0007669"/>
    <property type="project" value="UniProtKB-KW"/>
</dbReference>
<name>A0ABU9HDU5_9GAMM</name>
<dbReference type="EC" id="2.1.1.-" evidence="6"/>
<dbReference type="InterPro" id="IPR019614">
    <property type="entry name" value="SAM-dep_methyl-trfase"/>
</dbReference>
<dbReference type="CDD" id="cd02440">
    <property type="entry name" value="AdoMet_MTases"/>
    <property type="match status" value="1"/>
</dbReference>
<evidence type="ECO:0000313" key="6">
    <source>
        <dbReference type="EMBL" id="MEL0660079.1"/>
    </source>
</evidence>
<keyword evidence="2 6" id="KW-0489">Methyltransferase</keyword>
<evidence type="ECO:0000256" key="4">
    <source>
        <dbReference type="ARBA" id="ARBA00022691"/>
    </source>
</evidence>
<evidence type="ECO:0000256" key="1">
    <source>
        <dbReference type="ARBA" id="ARBA00022552"/>
    </source>
</evidence>
<evidence type="ECO:0000313" key="7">
    <source>
        <dbReference type="Proteomes" id="UP001366060"/>
    </source>
</evidence>